<evidence type="ECO:0000313" key="1">
    <source>
        <dbReference type="EMBL" id="CAH1990944.1"/>
    </source>
</evidence>
<evidence type="ECO:0000313" key="2">
    <source>
        <dbReference type="Proteomes" id="UP001152888"/>
    </source>
</evidence>
<organism evidence="1 2">
    <name type="scientific">Acanthoscelides obtectus</name>
    <name type="common">Bean weevil</name>
    <name type="synonym">Bruchus obtectus</name>
    <dbReference type="NCBI Taxonomy" id="200917"/>
    <lineage>
        <taxon>Eukaryota</taxon>
        <taxon>Metazoa</taxon>
        <taxon>Ecdysozoa</taxon>
        <taxon>Arthropoda</taxon>
        <taxon>Hexapoda</taxon>
        <taxon>Insecta</taxon>
        <taxon>Pterygota</taxon>
        <taxon>Neoptera</taxon>
        <taxon>Endopterygota</taxon>
        <taxon>Coleoptera</taxon>
        <taxon>Polyphaga</taxon>
        <taxon>Cucujiformia</taxon>
        <taxon>Chrysomeloidea</taxon>
        <taxon>Chrysomelidae</taxon>
        <taxon>Bruchinae</taxon>
        <taxon>Bruchini</taxon>
        <taxon>Acanthoscelides</taxon>
    </lineage>
</organism>
<reference evidence="1" key="1">
    <citation type="submission" date="2022-03" db="EMBL/GenBank/DDBJ databases">
        <authorList>
            <person name="Sayadi A."/>
        </authorList>
    </citation>
    <scope>NUCLEOTIDE SEQUENCE</scope>
</reference>
<keyword evidence="2" id="KW-1185">Reference proteome</keyword>
<protein>
    <submittedName>
        <fullName evidence="1">Uncharacterized protein</fullName>
    </submittedName>
</protein>
<dbReference type="PANTHER" id="PTHR35450:SF2">
    <property type="entry name" value="REVERSE TRANSCRIPTASE DOMAIN-CONTAINING PROTEIN"/>
    <property type="match status" value="1"/>
</dbReference>
<name>A0A9P0L736_ACAOB</name>
<dbReference type="Proteomes" id="UP001152888">
    <property type="component" value="Unassembled WGS sequence"/>
</dbReference>
<dbReference type="OrthoDB" id="6753014at2759"/>
<dbReference type="PANTHER" id="PTHR35450">
    <property type="entry name" value="REVERSE TRANSCRIPTASE DOMAIN-CONTAINING PROTEIN"/>
    <property type="match status" value="1"/>
</dbReference>
<dbReference type="EMBL" id="CAKOFQ010007102">
    <property type="protein sequence ID" value="CAH1990944.1"/>
    <property type="molecule type" value="Genomic_DNA"/>
</dbReference>
<gene>
    <name evidence="1" type="ORF">ACAOBT_LOCUS19972</name>
</gene>
<comment type="caution">
    <text evidence="1">The sequence shown here is derived from an EMBL/GenBank/DDBJ whole genome shotgun (WGS) entry which is preliminary data.</text>
</comment>
<accession>A0A9P0L736</accession>
<sequence>MTQTEYKRRHDEVGKTIHQKLALKYGLIGEKRRYYQYQPETVLENTKYEVYWDRSILTDKSLGHNRPDITIWKKKEGEVLLIDIAVTNDTNMGKTFAEKINKYIDLNYELKDLWRVDRVKMIPIVLSNMGTIPRNLFKSVEELDLEPYIHQQMQKAVILNTCHIAQRFLYSE</sequence>
<dbReference type="AlphaFoldDB" id="A0A9P0L736"/>
<proteinExistence type="predicted"/>